<keyword evidence="2 5" id="KW-0812">Transmembrane</keyword>
<dbReference type="Proteomes" id="UP000075321">
    <property type="component" value="Unassembled WGS sequence"/>
</dbReference>
<dbReference type="Pfam" id="PF01925">
    <property type="entry name" value="TauE"/>
    <property type="match status" value="1"/>
</dbReference>
<feature type="transmembrane region" description="Helical" evidence="5">
    <location>
        <begin position="143"/>
        <end position="161"/>
    </location>
</feature>
<feature type="transmembrane region" description="Helical" evidence="5">
    <location>
        <begin position="77"/>
        <end position="98"/>
    </location>
</feature>
<keyword evidence="5" id="KW-1003">Cell membrane</keyword>
<gene>
    <name evidence="6" type="ORF">HAPAU_04430</name>
</gene>
<feature type="transmembrane region" description="Helical" evidence="5">
    <location>
        <begin position="167"/>
        <end position="186"/>
    </location>
</feature>
<dbReference type="OrthoDB" id="214470at2157"/>
<dbReference type="GO" id="GO:0005886">
    <property type="term" value="C:plasma membrane"/>
    <property type="evidence" value="ECO:0007669"/>
    <property type="project" value="UniProtKB-SubCell"/>
</dbReference>
<dbReference type="RefSeq" id="WP_066378946.1">
    <property type="nucleotide sequence ID" value="NZ_LTAZ01000001.1"/>
</dbReference>
<feature type="transmembrane region" description="Helical" evidence="5">
    <location>
        <begin position="45"/>
        <end position="65"/>
    </location>
</feature>
<dbReference type="AlphaFoldDB" id="A0A151AJN3"/>
<organism evidence="6 7">
    <name type="scientific">Halalkalicoccus paucihalophilus</name>
    <dbReference type="NCBI Taxonomy" id="1008153"/>
    <lineage>
        <taxon>Archaea</taxon>
        <taxon>Methanobacteriati</taxon>
        <taxon>Methanobacteriota</taxon>
        <taxon>Stenosarchaea group</taxon>
        <taxon>Halobacteria</taxon>
        <taxon>Halobacteriales</taxon>
        <taxon>Halococcaceae</taxon>
        <taxon>Halalkalicoccus</taxon>
    </lineage>
</organism>
<evidence type="ECO:0000256" key="5">
    <source>
        <dbReference type="RuleBase" id="RU363041"/>
    </source>
</evidence>
<dbReference type="InterPro" id="IPR002781">
    <property type="entry name" value="TM_pro_TauE-like"/>
</dbReference>
<evidence type="ECO:0000313" key="7">
    <source>
        <dbReference type="Proteomes" id="UP000075321"/>
    </source>
</evidence>
<evidence type="ECO:0000256" key="3">
    <source>
        <dbReference type="ARBA" id="ARBA00022989"/>
    </source>
</evidence>
<reference evidence="6 7" key="1">
    <citation type="submission" date="2016-02" db="EMBL/GenBank/DDBJ databases">
        <title>Genome sequence of Halalkalicoccus paucihalophilus DSM 24557.</title>
        <authorList>
            <person name="Poehlein A."/>
            <person name="Daniel R."/>
        </authorList>
    </citation>
    <scope>NUCLEOTIDE SEQUENCE [LARGE SCALE GENOMIC DNA]</scope>
    <source>
        <strain evidence="6 7">DSM 24557</strain>
    </source>
</reference>
<dbReference type="InterPro" id="IPR051598">
    <property type="entry name" value="TSUP/Inactive_protease-like"/>
</dbReference>
<evidence type="ECO:0000256" key="4">
    <source>
        <dbReference type="ARBA" id="ARBA00023136"/>
    </source>
</evidence>
<evidence type="ECO:0000256" key="2">
    <source>
        <dbReference type="ARBA" id="ARBA00022692"/>
    </source>
</evidence>
<feature type="transmembrane region" description="Helical" evidence="5">
    <location>
        <begin position="104"/>
        <end position="122"/>
    </location>
</feature>
<evidence type="ECO:0000313" key="6">
    <source>
        <dbReference type="EMBL" id="KYH27775.1"/>
    </source>
</evidence>
<proteinExistence type="inferred from homology"/>
<comment type="similarity">
    <text evidence="5">Belongs to the 4-toluene sulfonate uptake permease (TSUP) (TC 2.A.102) family.</text>
</comment>
<dbReference type="PATRIC" id="fig|1008153.3.peg.448"/>
<accession>A0A151AJN3</accession>
<comment type="caution">
    <text evidence="6">The sequence shown here is derived from an EMBL/GenBank/DDBJ whole genome shotgun (WGS) entry which is preliminary data.</text>
</comment>
<keyword evidence="4 5" id="KW-0472">Membrane</keyword>
<comment type="subcellular location">
    <subcellularLocation>
        <location evidence="5">Cell membrane</location>
        <topology evidence="5">Multi-pass membrane protein</topology>
    </subcellularLocation>
    <subcellularLocation>
        <location evidence="1">Membrane</location>
        <topology evidence="1">Multi-pass membrane protein</topology>
    </subcellularLocation>
</comment>
<dbReference type="PANTHER" id="PTHR43701">
    <property type="entry name" value="MEMBRANE TRANSPORTER PROTEIN MJ0441-RELATED"/>
    <property type="match status" value="1"/>
</dbReference>
<feature type="transmembrane region" description="Helical" evidence="5">
    <location>
        <begin position="237"/>
        <end position="254"/>
    </location>
</feature>
<feature type="transmembrane region" description="Helical" evidence="5">
    <location>
        <begin position="193"/>
        <end position="217"/>
    </location>
</feature>
<name>A0A151AJN3_9EURY</name>
<dbReference type="PANTHER" id="PTHR43701:SF2">
    <property type="entry name" value="MEMBRANE TRANSPORTER PROTEIN YJNA-RELATED"/>
    <property type="match status" value="1"/>
</dbReference>
<dbReference type="EMBL" id="LTAZ01000001">
    <property type="protein sequence ID" value="KYH27775.1"/>
    <property type="molecule type" value="Genomic_DNA"/>
</dbReference>
<protein>
    <recommendedName>
        <fullName evidence="5">Probable membrane transporter protein</fullName>
    </recommendedName>
</protein>
<keyword evidence="3 5" id="KW-1133">Transmembrane helix</keyword>
<sequence length="255" mass="25694">MSPELAALLVVIALFAGVGITAIGPGGVFVTIALFALAPLSSAEVAGTASATFVATGLLGSLVYFRSGEFAQGYAREMAIVLSATSIAGALAGSQLNLLLPEYVFGYLLSLFVATIGAVIVYRERVGLKPSNRLDSVPDRQRRILVGGVGLGIGVLGGLLGVGGPVVAVPVLVVLGVPMLVAVAVAQVQSIFISAFATVGYALSGAVSIPVALLVGIPQLVGVVAGWKVAHLVDPHLLRVVLGIVLVGVSPLLLL</sequence>
<keyword evidence="7" id="KW-1185">Reference proteome</keyword>
<evidence type="ECO:0000256" key="1">
    <source>
        <dbReference type="ARBA" id="ARBA00004141"/>
    </source>
</evidence>